<gene>
    <name evidence="2" type="ORF">AVDCRST_MAG02-262</name>
</gene>
<feature type="compositionally biased region" description="Basic residues" evidence="1">
    <location>
        <begin position="29"/>
        <end position="41"/>
    </location>
</feature>
<name>A0A6J4QLD7_9ACTN</name>
<dbReference type="EMBL" id="CADCVH010000001">
    <property type="protein sequence ID" value="CAA9443194.1"/>
    <property type="molecule type" value="Genomic_DNA"/>
</dbReference>
<organism evidence="2">
    <name type="scientific">uncultured Rubrobacteraceae bacterium</name>
    <dbReference type="NCBI Taxonomy" id="349277"/>
    <lineage>
        <taxon>Bacteria</taxon>
        <taxon>Bacillati</taxon>
        <taxon>Actinomycetota</taxon>
        <taxon>Rubrobacteria</taxon>
        <taxon>Rubrobacterales</taxon>
        <taxon>Rubrobacteraceae</taxon>
        <taxon>environmental samples</taxon>
    </lineage>
</organism>
<protein>
    <submittedName>
        <fullName evidence="2">Uncharacterized protein</fullName>
    </submittedName>
</protein>
<feature type="compositionally biased region" description="Low complexity" evidence="1">
    <location>
        <begin position="94"/>
        <end position="112"/>
    </location>
</feature>
<evidence type="ECO:0000313" key="2">
    <source>
        <dbReference type="EMBL" id="CAA9443194.1"/>
    </source>
</evidence>
<sequence length="112" mass="11634">APEGGLRDDGFCGGARRGGGRGRLDGRARPQRRGQVHRAAARRATQTHGPDGRAAARRGDNGTRPRKAQRGAGSRTRGGVRTETGATVRGPGQIRSSAARTRTAIRTGAATL</sequence>
<dbReference type="AlphaFoldDB" id="A0A6J4QLD7"/>
<accession>A0A6J4QLD7</accession>
<reference evidence="2" key="1">
    <citation type="submission" date="2020-02" db="EMBL/GenBank/DDBJ databases">
        <authorList>
            <person name="Meier V. D."/>
        </authorList>
    </citation>
    <scope>NUCLEOTIDE SEQUENCE</scope>
    <source>
        <strain evidence="2">AVDCRST_MAG02</strain>
    </source>
</reference>
<evidence type="ECO:0000256" key="1">
    <source>
        <dbReference type="SAM" id="MobiDB-lite"/>
    </source>
</evidence>
<feature type="compositionally biased region" description="Basic and acidic residues" evidence="1">
    <location>
        <begin position="1"/>
        <end position="10"/>
    </location>
</feature>
<feature type="non-terminal residue" evidence="2">
    <location>
        <position position="1"/>
    </location>
</feature>
<feature type="non-terminal residue" evidence="2">
    <location>
        <position position="112"/>
    </location>
</feature>
<feature type="region of interest" description="Disordered" evidence="1">
    <location>
        <begin position="1"/>
        <end position="112"/>
    </location>
</feature>
<proteinExistence type="predicted"/>